<evidence type="ECO:0000313" key="2">
    <source>
        <dbReference type="EMBL" id="HIU96532.1"/>
    </source>
</evidence>
<sequence length="531" mass="60369">MNLVLKSTSIYDGVSGAPFAGYIEIEDNRIKNVIKGETDRYDDTSRYQVRDCGDRTITAGLIDSHIHLFLGSLHNATVDIYETSTEDEAARKLYDFYKDRDDEWILGFRWSNYRWPDEKLPVKETLDKYFPDRPVIAFNDELHAVWVNSETLRRCGIDKDTPDPVGGTIARDEKGEPTGYLLEQPAMALVTKDALNVGPEKEEELIEGFIRMAHTKGVTSVGAVHVLKIMKHEACRRLEEKGKLKERVFFAPHMEMDFDEALKLKKEYTSDKLKFLGLKGFMDGTPLGYTGYMVEPYMDKPGFRSEPLVSQEWLDAKSKECYKNDIPLRLHACGDGAVRMALDAYEAARKEYGDKDVRNTIEHIEVLHPDDLDRFAETNTIASIQPCHILMETLEGHPIFSMLPPDRVKLAWPGKSLARAGAVVAFGTDYPIVELDPVDTIYRAVKRRMEDDLPEDGWNPQEKFTLAEAIDNCTKGPAYMMRMEDKLGTLEEGKLADINVFSKNIFESEEDIPSVKTDMTVFDGEVVYDNL</sequence>
<dbReference type="AlphaFoldDB" id="A0A9D1N876"/>
<proteinExistence type="predicted"/>
<dbReference type="Pfam" id="PF07969">
    <property type="entry name" value="Amidohydro_3"/>
    <property type="match status" value="1"/>
</dbReference>
<organism evidence="2 3">
    <name type="scientific">Candidatus Allocopromorpha excrementipullorum</name>
    <dbReference type="NCBI Taxonomy" id="2840743"/>
    <lineage>
        <taxon>Bacteria</taxon>
        <taxon>Bacillati</taxon>
        <taxon>Bacillota</taxon>
        <taxon>Clostridia</taxon>
        <taxon>Eubacteriales</taxon>
        <taxon>Eubacteriaceae</taxon>
        <taxon>Eubacteriaceae incertae sedis</taxon>
        <taxon>Candidatus Allocopromorpha</taxon>
    </lineage>
</organism>
<dbReference type="Gene3D" id="3.20.20.140">
    <property type="entry name" value="Metal-dependent hydrolases"/>
    <property type="match status" value="1"/>
</dbReference>
<dbReference type="Proteomes" id="UP000824130">
    <property type="component" value="Unassembled WGS sequence"/>
</dbReference>
<gene>
    <name evidence="2" type="ORF">IAD25_07505</name>
</gene>
<dbReference type="InterPro" id="IPR011059">
    <property type="entry name" value="Metal-dep_hydrolase_composite"/>
</dbReference>
<protein>
    <submittedName>
        <fullName evidence="2">Amidohydrolase</fullName>
    </submittedName>
</protein>
<dbReference type="PANTHER" id="PTHR22642">
    <property type="entry name" value="IMIDAZOLONEPROPIONASE"/>
    <property type="match status" value="1"/>
</dbReference>
<dbReference type="Gene3D" id="3.10.310.70">
    <property type="match status" value="1"/>
</dbReference>
<dbReference type="CDD" id="cd01300">
    <property type="entry name" value="YtcJ_like"/>
    <property type="match status" value="1"/>
</dbReference>
<dbReference type="InterPro" id="IPR032466">
    <property type="entry name" value="Metal_Hydrolase"/>
</dbReference>
<dbReference type="SUPFAM" id="SSF51338">
    <property type="entry name" value="Composite domain of metallo-dependent hydrolases"/>
    <property type="match status" value="1"/>
</dbReference>
<dbReference type="GO" id="GO:0016810">
    <property type="term" value="F:hydrolase activity, acting on carbon-nitrogen (but not peptide) bonds"/>
    <property type="evidence" value="ECO:0007669"/>
    <property type="project" value="InterPro"/>
</dbReference>
<dbReference type="InterPro" id="IPR033932">
    <property type="entry name" value="YtcJ-like"/>
</dbReference>
<dbReference type="InterPro" id="IPR013108">
    <property type="entry name" value="Amidohydro_3"/>
</dbReference>
<comment type="caution">
    <text evidence="2">The sequence shown here is derived from an EMBL/GenBank/DDBJ whole genome shotgun (WGS) entry which is preliminary data.</text>
</comment>
<dbReference type="SUPFAM" id="SSF51556">
    <property type="entry name" value="Metallo-dependent hydrolases"/>
    <property type="match status" value="1"/>
</dbReference>
<dbReference type="PANTHER" id="PTHR22642:SF2">
    <property type="entry name" value="PROTEIN LONG AFTER FAR-RED 3"/>
    <property type="match status" value="1"/>
</dbReference>
<dbReference type="Gene3D" id="2.30.40.10">
    <property type="entry name" value="Urease, subunit C, domain 1"/>
    <property type="match status" value="1"/>
</dbReference>
<reference evidence="2" key="1">
    <citation type="submission" date="2020-10" db="EMBL/GenBank/DDBJ databases">
        <authorList>
            <person name="Gilroy R."/>
        </authorList>
    </citation>
    <scope>NUCLEOTIDE SEQUENCE</scope>
    <source>
        <strain evidence="2">ChiSjej4B22-8349</strain>
    </source>
</reference>
<dbReference type="EMBL" id="DVOB01000160">
    <property type="protein sequence ID" value="HIU96532.1"/>
    <property type="molecule type" value="Genomic_DNA"/>
</dbReference>
<evidence type="ECO:0000313" key="3">
    <source>
        <dbReference type="Proteomes" id="UP000824130"/>
    </source>
</evidence>
<name>A0A9D1N876_9FIRM</name>
<evidence type="ECO:0000259" key="1">
    <source>
        <dbReference type="Pfam" id="PF07969"/>
    </source>
</evidence>
<accession>A0A9D1N876</accession>
<feature type="domain" description="Amidohydrolase 3" evidence="1">
    <location>
        <begin position="48"/>
        <end position="528"/>
    </location>
</feature>
<reference evidence="2" key="2">
    <citation type="journal article" date="2021" name="PeerJ">
        <title>Extensive microbial diversity within the chicken gut microbiome revealed by metagenomics and culture.</title>
        <authorList>
            <person name="Gilroy R."/>
            <person name="Ravi A."/>
            <person name="Getino M."/>
            <person name="Pursley I."/>
            <person name="Horton D.L."/>
            <person name="Alikhan N.F."/>
            <person name="Baker D."/>
            <person name="Gharbi K."/>
            <person name="Hall N."/>
            <person name="Watson M."/>
            <person name="Adriaenssens E.M."/>
            <person name="Foster-Nyarko E."/>
            <person name="Jarju S."/>
            <person name="Secka A."/>
            <person name="Antonio M."/>
            <person name="Oren A."/>
            <person name="Chaudhuri R.R."/>
            <person name="La Ragione R."/>
            <person name="Hildebrand F."/>
            <person name="Pallen M.J."/>
        </authorList>
    </citation>
    <scope>NUCLEOTIDE SEQUENCE</scope>
    <source>
        <strain evidence="2">ChiSjej4B22-8349</strain>
    </source>
</reference>